<dbReference type="EMBL" id="JAPTNG010000012">
    <property type="protein sequence ID" value="MCZ0832296.1"/>
    <property type="molecule type" value="Genomic_DNA"/>
</dbReference>
<dbReference type="Proteomes" id="UP001067708">
    <property type="component" value="Unassembled WGS sequence"/>
</dbReference>
<evidence type="ECO:0000256" key="1">
    <source>
        <dbReference type="ARBA" id="ARBA00005953"/>
    </source>
</evidence>
<dbReference type="PANTHER" id="PTHR31793:SF27">
    <property type="entry name" value="NOVEL THIOESTERASE SUPERFAMILY DOMAIN AND SAPOSIN A-TYPE DOMAIN CONTAINING PROTEIN (0610012H03RIK)"/>
    <property type="match status" value="1"/>
</dbReference>
<dbReference type="NCBIfam" id="TIGR00051">
    <property type="entry name" value="YbgC/FadM family acyl-CoA thioesterase"/>
    <property type="match status" value="1"/>
</dbReference>
<dbReference type="InterPro" id="IPR029069">
    <property type="entry name" value="HotDog_dom_sf"/>
</dbReference>
<keyword evidence="2" id="KW-0378">Hydrolase</keyword>
<organism evidence="3 4">
    <name type="scientific">Brevibacillus halotolerans</name>
    <dbReference type="NCBI Taxonomy" id="1507437"/>
    <lineage>
        <taxon>Bacteria</taxon>
        <taxon>Bacillati</taxon>
        <taxon>Bacillota</taxon>
        <taxon>Bacilli</taxon>
        <taxon>Bacillales</taxon>
        <taxon>Paenibacillaceae</taxon>
        <taxon>Brevibacillus</taxon>
    </lineage>
</organism>
<evidence type="ECO:0000256" key="2">
    <source>
        <dbReference type="ARBA" id="ARBA00022801"/>
    </source>
</evidence>
<keyword evidence="4" id="KW-1185">Reference proteome</keyword>
<protein>
    <submittedName>
        <fullName evidence="3">Thioesterase family protein</fullName>
    </submittedName>
</protein>
<dbReference type="PANTHER" id="PTHR31793">
    <property type="entry name" value="4-HYDROXYBENZOYL-COA THIOESTERASE FAMILY MEMBER"/>
    <property type="match status" value="1"/>
</dbReference>
<comment type="caution">
    <text evidence="3">The sequence shown here is derived from an EMBL/GenBank/DDBJ whole genome shotgun (WGS) entry which is preliminary data.</text>
</comment>
<dbReference type="Pfam" id="PF13279">
    <property type="entry name" value="4HBT_2"/>
    <property type="match status" value="1"/>
</dbReference>
<dbReference type="SUPFAM" id="SSF54637">
    <property type="entry name" value="Thioesterase/thiol ester dehydrase-isomerase"/>
    <property type="match status" value="1"/>
</dbReference>
<proteinExistence type="inferred from homology"/>
<reference evidence="3" key="1">
    <citation type="submission" date="2022-09" db="EMBL/GenBank/DDBJ databases">
        <title>Genome analysis and characterization of larvicidal activity of Brevibacillus strains.</title>
        <authorList>
            <person name="Patrusheva E.V."/>
            <person name="Izotova A.O."/>
            <person name="Toshchakov S.V."/>
            <person name="Sineoky S.P."/>
        </authorList>
    </citation>
    <scope>NUCLEOTIDE SEQUENCE</scope>
    <source>
        <strain evidence="3">VKPM_B-13244</strain>
    </source>
</reference>
<comment type="similarity">
    <text evidence="1">Belongs to the 4-hydroxybenzoyl-CoA thioesterase family.</text>
</comment>
<gene>
    <name evidence="3" type="ORF">O0535_16245</name>
</gene>
<dbReference type="CDD" id="cd00586">
    <property type="entry name" value="4HBT"/>
    <property type="match status" value="1"/>
</dbReference>
<name>A0ABT4I0P4_9BACL</name>
<dbReference type="InterPro" id="IPR006684">
    <property type="entry name" value="YbgC/YbaW"/>
</dbReference>
<dbReference type="InterPro" id="IPR050563">
    <property type="entry name" value="4-hydroxybenzoyl-CoA_TE"/>
</dbReference>
<accession>A0ABT4I0P4</accession>
<evidence type="ECO:0000313" key="4">
    <source>
        <dbReference type="Proteomes" id="UP001067708"/>
    </source>
</evidence>
<evidence type="ECO:0000313" key="3">
    <source>
        <dbReference type="EMBL" id="MCZ0832296.1"/>
    </source>
</evidence>
<dbReference type="Gene3D" id="3.10.129.10">
    <property type="entry name" value="Hotdog Thioesterase"/>
    <property type="match status" value="1"/>
</dbReference>
<sequence length="166" mass="19414">MQAKKKNVQALQESYIIKKRENKEATDMAHTFAFTVRSTEVDFIGHVNNAKYLEYMEWARFDWLIAEGYTIEELQRRHIFPVVVNMNVNYRSELVMGDEITIHTALVNVGKRSFVIKHELHHEKKGLVADGLVTMVMIDQTKRRAVELPNELKELFLSIQKEELIP</sequence>